<proteinExistence type="predicted"/>
<dbReference type="AlphaFoldDB" id="W9NF33"/>
<evidence type="ECO:0000313" key="1">
    <source>
        <dbReference type="EMBL" id="EXA31348.1"/>
    </source>
</evidence>
<gene>
    <name evidence="1" type="ORF">FOVG_17320</name>
</gene>
<dbReference type="Proteomes" id="UP000030751">
    <property type="component" value="Unassembled WGS sequence"/>
</dbReference>
<accession>W9NF33</accession>
<protein>
    <submittedName>
        <fullName evidence="1">Uncharacterized protein</fullName>
    </submittedName>
</protein>
<reference evidence="1" key="2">
    <citation type="submission" date="2012-05" db="EMBL/GenBank/DDBJ databases">
        <title>Annotation of the Genome Sequence of Fusarium oxysporum HDV247.</title>
        <authorList>
            <consortium name="The Broad Institute Genomics Platform"/>
            <person name="Ma L.-J."/>
            <person name="Corby-Kistler H."/>
            <person name="Broz K."/>
            <person name="Gale L.R."/>
            <person name="Jonkers W."/>
            <person name="O'Donnell K."/>
            <person name="Ploetz R."/>
            <person name="Steinberg C."/>
            <person name="Schwartz D.C."/>
            <person name="VanEtten H."/>
            <person name="Zhou S."/>
            <person name="Young S.K."/>
            <person name="Zeng Q."/>
            <person name="Gargeya S."/>
            <person name="Fitzgerald M."/>
            <person name="Abouelleil A."/>
            <person name="Alvarado L."/>
            <person name="Chapman S.B."/>
            <person name="Gainer-Dewar J."/>
            <person name="Goldberg J."/>
            <person name="Griggs A."/>
            <person name="Gujja S."/>
            <person name="Hansen M."/>
            <person name="Howarth C."/>
            <person name="Imamovic A."/>
            <person name="Ireland A."/>
            <person name="Larimer J."/>
            <person name="McCowan C."/>
            <person name="Murphy C."/>
            <person name="Pearson M."/>
            <person name="Poon T.W."/>
            <person name="Priest M."/>
            <person name="Roberts A."/>
            <person name="Saif S."/>
            <person name="Shea T."/>
            <person name="Sykes S."/>
            <person name="Wortman J."/>
            <person name="Nusbaum C."/>
            <person name="Birren B."/>
        </authorList>
    </citation>
    <scope>NUCLEOTIDE SEQUENCE</scope>
    <source>
        <strain evidence="1">HDV247</strain>
    </source>
</reference>
<name>W9NF33_FUSOX</name>
<dbReference type="EMBL" id="JH651017">
    <property type="protein sequence ID" value="EXA31348.1"/>
    <property type="molecule type" value="Genomic_DNA"/>
</dbReference>
<reference evidence="1" key="1">
    <citation type="submission" date="2011-10" db="EMBL/GenBank/DDBJ databases">
        <title>The Genome Sequence of Fusarium oxysporum HDV247.</title>
        <authorList>
            <consortium name="The Broad Institute Genome Sequencing Platform"/>
            <person name="Ma L.-J."/>
            <person name="Gale L.R."/>
            <person name="Schwartz D.C."/>
            <person name="Zhou S."/>
            <person name="Corby-Kistler H."/>
            <person name="Young S.K."/>
            <person name="Zeng Q."/>
            <person name="Gargeya S."/>
            <person name="Fitzgerald M."/>
            <person name="Haas B."/>
            <person name="Abouelleil A."/>
            <person name="Alvarado L."/>
            <person name="Arachchi H.M."/>
            <person name="Berlin A."/>
            <person name="Brown A."/>
            <person name="Chapman S.B."/>
            <person name="Chen Z."/>
            <person name="Dunbar C."/>
            <person name="Freedman E."/>
            <person name="Gearin G."/>
            <person name="Goldberg J."/>
            <person name="Griggs A."/>
            <person name="Gujja S."/>
            <person name="Heiman D."/>
            <person name="Howarth C."/>
            <person name="Larson L."/>
            <person name="Lui A."/>
            <person name="MacDonald P.J.P."/>
            <person name="Montmayeur A."/>
            <person name="Murphy C."/>
            <person name="Neiman D."/>
            <person name="Pearson M."/>
            <person name="Priest M."/>
            <person name="Roberts A."/>
            <person name="Saif S."/>
            <person name="Shea T."/>
            <person name="Shenoy N."/>
            <person name="Sisk P."/>
            <person name="Stolte C."/>
            <person name="Sykes S."/>
            <person name="Wortman J."/>
            <person name="Nusbaum C."/>
            <person name="Birren B."/>
        </authorList>
    </citation>
    <scope>NUCLEOTIDE SEQUENCE [LARGE SCALE GENOMIC DNA]</scope>
    <source>
        <strain evidence="1">HDV247</strain>
    </source>
</reference>
<organism evidence="1">
    <name type="scientific">Fusarium oxysporum f. sp. pisi HDV247</name>
    <dbReference type="NCBI Taxonomy" id="1080344"/>
    <lineage>
        <taxon>Eukaryota</taxon>
        <taxon>Fungi</taxon>
        <taxon>Dikarya</taxon>
        <taxon>Ascomycota</taxon>
        <taxon>Pezizomycotina</taxon>
        <taxon>Sordariomycetes</taxon>
        <taxon>Hypocreomycetidae</taxon>
        <taxon>Hypocreales</taxon>
        <taxon>Nectriaceae</taxon>
        <taxon>Fusarium</taxon>
        <taxon>Fusarium oxysporum species complex</taxon>
    </lineage>
</organism>
<dbReference type="HOGENOM" id="CLU_3399441_0_0_1"/>
<sequence length="31" mass="3659">MMSRPPRTQRIFLPAIILVPRQVTPWAEQPE</sequence>